<dbReference type="Proteomes" id="UP000037594">
    <property type="component" value="Unassembled WGS sequence"/>
</dbReference>
<sequence>MNARELIAELGRIDPDTPILISGYEGGFTTPHLTSFEVQRLDRDGDQDYLGEYERVDEARRQAGLDPSDPELDLASLSPPRLVGSPVMAAVLTRVTR</sequence>
<dbReference type="OrthoDB" id="6899227at2"/>
<reference evidence="1 2" key="1">
    <citation type="submission" date="2015-06" db="EMBL/GenBank/DDBJ databases">
        <title>Genome sequence of Mycobacterium conceptionense strain MLE.</title>
        <authorList>
            <person name="Greninger A.L."/>
            <person name="Cunningham G."/>
            <person name="Chiu C.Y."/>
            <person name="Miller S."/>
        </authorList>
    </citation>
    <scope>NUCLEOTIDE SEQUENCE [LARGE SCALE GENOMIC DNA]</scope>
    <source>
        <strain evidence="1 2">MLE</strain>
    </source>
</reference>
<proteinExistence type="predicted"/>
<protein>
    <submittedName>
        <fullName evidence="1">Uncharacterized protein</fullName>
    </submittedName>
</protein>
<comment type="caution">
    <text evidence="1">The sequence shown here is derived from an EMBL/GenBank/DDBJ whole genome shotgun (WGS) entry which is preliminary data.</text>
</comment>
<evidence type="ECO:0000313" key="1">
    <source>
        <dbReference type="EMBL" id="KMV14840.1"/>
    </source>
</evidence>
<accession>A0A0J8U330</accession>
<dbReference type="AlphaFoldDB" id="A0A0J8U330"/>
<gene>
    <name evidence="1" type="ORF">ACT17_28315</name>
</gene>
<name>A0A0J8U330_9MYCO</name>
<dbReference type="EMBL" id="LFOD01000039">
    <property type="protein sequence ID" value="KMV14840.1"/>
    <property type="molecule type" value="Genomic_DNA"/>
</dbReference>
<dbReference type="RefSeq" id="WP_048896380.1">
    <property type="nucleotide sequence ID" value="NZ_LFOD01000039.1"/>
</dbReference>
<evidence type="ECO:0000313" key="2">
    <source>
        <dbReference type="Proteomes" id="UP000037594"/>
    </source>
</evidence>
<dbReference type="PATRIC" id="fig|451644.5.peg.5803"/>
<organism evidence="1 2">
    <name type="scientific">Mycolicibacterium conceptionense</name>
    <dbReference type="NCBI Taxonomy" id="451644"/>
    <lineage>
        <taxon>Bacteria</taxon>
        <taxon>Bacillati</taxon>
        <taxon>Actinomycetota</taxon>
        <taxon>Actinomycetes</taxon>
        <taxon>Mycobacteriales</taxon>
        <taxon>Mycobacteriaceae</taxon>
        <taxon>Mycolicibacterium</taxon>
    </lineage>
</organism>